<feature type="compositionally biased region" description="Polar residues" evidence="1">
    <location>
        <begin position="8"/>
        <end position="23"/>
    </location>
</feature>
<keyword evidence="3" id="KW-1185">Reference proteome</keyword>
<feature type="compositionally biased region" description="Acidic residues" evidence="1">
    <location>
        <begin position="76"/>
        <end position="86"/>
    </location>
</feature>
<name>A0A448WII0_9PLAT</name>
<protein>
    <submittedName>
        <fullName evidence="2">Uncharacterized protein</fullName>
    </submittedName>
</protein>
<evidence type="ECO:0000313" key="2">
    <source>
        <dbReference type="EMBL" id="VEL12526.1"/>
    </source>
</evidence>
<feature type="region of interest" description="Disordered" evidence="1">
    <location>
        <begin position="1"/>
        <end position="105"/>
    </location>
</feature>
<feature type="compositionally biased region" description="Basic and acidic residues" evidence="1">
    <location>
        <begin position="54"/>
        <end position="66"/>
    </location>
</feature>
<accession>A0A448WII0</accession>
<gene>
    <name evidence="2" type="ORF">PXEA_LOCUS5966</name>
</gene>
<organism evidence="2 3">
    <name type="scientific">Protopolystoma xenopodis</name>
    <dbReference type="NCBI Taxonomy" id="117903"/>
    <lineage>
        <taxon>Eukaryota</taxon>
        <taxon>Metazoa</taxon>
        <taxon>Spiralia</taxon>
        <taxon>Lophotrochozoa</taxon>
        <taxon>Platyhelminthes</taxon>
        <taxon>Monogenea</taxon>
        <taxon>Polyopisthocotylea</taxon>
        <taxon>Polystomatidea</taxon>
        <taxon>Polystomatidae</taxon>
        <taxon>Protopolystoma</taxon>
    </lineage>
</organism>
<proteinExistence type="predicted"/>
<dbReference type="EMBL" id="CAAALY010015019">
    <property type="protein sequence ID" value="VEL12526.1"/>
    <property type="molecule type" value="Genomic_DNA"/>
</dbReference>
<comment type="caution">
    <text evidence="2">The sequence shown here is derived from an EMBL/GenBank/DDBJ whole genome shotgun (WGS) entry which is preliminary data.</text>
</comment>
<dbReference type="Proteomes" id="UP000784294">
    <property type="component" value="Unassembled WGS sequence"/>
</dbReference>
<reference evidence="2" key="1">
    <citation type="submission" date="2018-11" db="EMBL/GenBank/DDBJ databases">
        <authorList>
            <consortium name="Pathogen Informatics"/>
        </authorList>
    </citation>
    <scope>NUCLEOTIDE SEQUENCE</scope>
</reference>
<evidence type="ECO:0000256" key="1">
    <source>
        <dbReference type="SAM" id="MobiDB-lite"/>
    </source>
</evidence>
<evidence type="ECO:0000313" key="3">
    <source>
        <dbReference type="Proteomes" id="UP000784294"/>
    </source>
</evidence>
<dbReference type="AlphaFoldDB" id="A0A448WII0"/>
<sequence>MSSPPAPSTSSCRQEITNATQLSDKSEKPGGPVETLSVAKTSEEDSEGNNINGKKNDGSDEMEKSRGLSRKRSLEDDAEPCSDDECIGPIPSEQTEFTEAEQKNKKKKCILVLSCQFNIISLLFH</sequence>